<protein>
    <recommendedName>
        <fullName evidence="3">Endonuclease/exonuclease/phosphatase domain-containing protein</fullName>
    </recommendedName>
</protein>
<keyword evidence="5" id="KW-1185">Reference proteome</keyword>
<feature type="domain" description="Endonuclease/exonuclease/phosphatase" evidence="3">
    <location>
        <begin position="114"/>
        <end position="317"/>
    </location>
</feature>
<dbReference type="InterPro" id="IPR005135">
    <property type="entry name" value="Endo/exonuclease/phosphatase"/>
</dbReference>
<dbReference type="SUPFAM" id="SSF56219">
    <property type="entry name" value="DNase I-like"/>
    <property type="match status" value="1"/>
</dbReference>
<feature type="region of interest" description="Disordered" evidence="1">
    <location>
        <begin position="325"/>
        <end position="362"/>
    </location>
</feature>
<dbReference type="Pfam" id="PF03372">
    <property type="entry name" value="Exo_endo_phos"/>
    <property type="match status" value="1"/>
</dbReference>
<evidence type="ECO:0000313" key="5">
    <source>
        <dbReference type="Proteomes" id="UP001416858"/>
    </source>
</evidence>
<organism evidence="4 5">
    <name type="scientific">Novipirellula caenicola</name>
    <dbReference type="NCBI Taxonomy" id="1536901"/>
    <lineage>
        <taxon>Bacteria</taxon>
        <taxon>Pseudomonadati</taxon>
        <taxon>Planctomycetota</taxon>
        <taxon>Planctomycetia</taxon>
        <taxon>Pirellulales</taxon>
        <taxon>Pirellulaceae</taxon>
        <taxon>Novipirellula</taxon>
    </lineage>
</organism>
<dbReference type="Proteomes" id="UP001416858">
    <property type="component" value="Unassembled WGS sequence"/>
</dbReference>
<name>A0ABP9VZQ8_9BACT</name>
<evidence type="ECO:0000256" key="2">
    <source>
        <dbReference type="SAM" id="Phobius"/>
    </source>
</evidence>
<feature type="transmembrane region" description="Helical" evidence="2">
    <location>
        <begin position="12"/>
        <end position="32"/>
    </location>
</feature>
<gene>
    <name evidence="4" type="ORF">Rcae01_04562</name>
</gene>
<feature type="transmembrane region" description="Helical" evidence="2">
    <location>
        <begin position="44"/>
        <end position="63"/>
    </location>
</feature>
<evidence type="ECO:0000259" key="3">
    <source>
        <dbReference type="Pfam" id="PF03372"/>
    </source>
</evidence>
<dbReference type="InterPro" id="IPR036691">
    <property type="entry name" value="Endo/exonu/phosph_ase_sf"/>
</dbReference>
<keyword evidence="2" id="KW-1133">Transmembrane helix</keyword>
<comment type="caution">
    <text evidence="4">The sequence shown here is derived from an EMBL/GenBank/DDBJ whole genome shotgun (WGS) entry which is preliminary data.</text>
</comment>
<feature type="transmembrane region" description="Helical" evidence="2">
    <location>
        <begin position="70"/>
        <end position="88"/>
    </location>
</feature>
<accession>A0ABP9VZQ8</accession>
<dbReference type="EMBL" id="BAABRO010000012">
    <property type="protein sequence ID" value="GAA5509093.1"/>
    <property type="molecule type" value="Genomic_DNA"/>
</dbReference>
<dbReference type="RefSeq" id="WP_345685868.1">
    <property type="nucleotide sequence ID" value="NZ_BAABRO010000012.1"/>
</dbReference>
<dbReference type="Gene3D" id="3.60.10.10">
    <property type="entry name" value="Endonuclease/exonuclease/phosphatase"/>
    <property type="match status" value="1"/>
</dbReference>
<evidence type="ECO:0000313" key="4">
    <source>
        <dbReference type="EMBL" id="GAA5509093.1"/>
    </source>
</evidence>
<reference evidence="4 5" key="1">
    <citation type="submission" date="2024-02" db="EMBL/GenBank/DDBJ databases">
        <title>Rhodopirellula caenicola NBRC 110016.</title>
        <authorList>
            <person name="Ichikawa N."/>
            <person name="Katano-Makiyama Y."/>
            <person name="Hidaka K."/>
        </authorList>
    </citation>
    <scope>NUCLEOTIDE SEQUENCE [LARGE SCALE GENOMIC DNA]</scope>
    <source>
        <strain evidence="4 5">NBRC 110016</strain>
    </source>
</reference>
<evidence type="ECO:0000256" key="1">
    <source>
        <dbReference type="SAM" id="MobiDB-lite"/>
    </source>
</evidence>
<keyword evidence="2" id="KW-0812">Transmembrane</keyword>
<sequence>MNNDGVKERSWQWILWSVWCGLLIVTAVAPLIPVNWWWVRVGDYPRVQLLCVYLVTLAVMLLVRRHRPTKWLAAGLLVACAIQGYWIFPYMPFAPKSVQWAQQQDPAARLRIISMNVLQENDNAAAVLEIVRREKPDVLVLCEVNSRWLDSLAALDEQFDFAKKHPLENGYGIAFYCNLQVDSCRVRSMVKHEIPSIDATLRLRNRQVLRLFAVHPNPPRPGESTVKRDAELVLVGREVAKDKSAIVLGDMNDVGWSRTTNLFQEVSGLLDPRKGRGMYSTYDATSWYLRYPLDYLFHSDDFRVAELRTLEFIGSDHFPLLIELSHEPEAESNQEAPQLDAGDKQDADEAVQEAADLTEANE</sequence>
<proteinExistence type="predicted"/>
<keyword evidence="2" id="KW-0472">Membrane</keyword>